<dbReference type="Pfam" id="PF00496">
    <property type="entry name" value="SBP_bac_5"/>
    <property type="match status" value="1"/>
</dbReference>
<gene>
    <name evidence="2" type="ORF">B8W87_07875</name>
    <name evidence="3" type="ORF">CRM92_08025</name>
</gene>
<dbReference type="SUPFAM" id="SSF53850">
    <property type="entry name" value="Periplasmic binding protein-like II"/>
    <property type="match status" value="1"/>
</dbReference>
<evidence type="ECO:0000313" key="3">
    <source>
        <dbReference type="EMBL" id="PEN16028.1"/>
    </source>
</evidence>
<accession>A0A2A8D5Z5</accession>
<dbReference type="InterPro" id="IPR039424">
    <property type="entry name" value="SBP_5"/>
</dbReference>
<evidence type="ECO:0000313" key="5">
    <source>
        <dbReference type="Proteomes" id="UP000219947"/>
    </source>
</evidence>
<name>A0A2A8D5Z5_9MICC</name>
<dbReference type="GO" id="GO:0043190">
    <property type="term" value="C:ATP-binding cassette (ABC) transporter complex"/>
    <property type="evidence" value="ECO:0007669"/>
    <property type="project" value="InterPro"/>
</dbReference>
<dbReference type="PANTHER" id="PTHR30290:SF65">
    <property type="entry name" value="MONOACYL PHOSPHATIDYLINOSITOL TETRAMANNOSIDE-BINDING PROTEIN LPQW-RELATED"/>
    <property type="match status" value="1"/>
</dbReference>
<dbReference type="RefSeq" id="WP_048780236.1">
    <property type="nucleotide sequence ID" value="NZ_CP178332.1"/>
</dbReference>
<feature type="domain" description="Solute-binding protein family 5" evidence="1">
    <location>
        <begin position="140"/>
        <end position="494"/>
    </location>
</feature>
<dbReference type="GO" id="GO:0042597">
    <property type="term" value="C:periplasmic space"/>
    <property type="evidence" value="ECO:0007669"/>
    <property type="project" value="UniProtKB-ARBA"/>
</dbReference>
<dbReference type="Proteomes" id="UP000219947">
    <property type="component" value="Unassembled WGS sequence"/>
</dbReference>
<evidence type="ECO:0000313" key="2">
    <source>
        <dbReference type="EMBL" id="PAK85307.1"/>
    </source>
</evidence>
<dbReference type="GO" id="GO:0015833">
    <property type="term" value="P:peptide transport"/>
    <property type="evidence" value="ECO:0007669"/>
    <property type="project" value="TreeGrafter"/>
</dbReference>
<dbReference type="AlphaFoldDB" id="A0A2A8D5Z5"/>
<dbReference type="PROSITE" id="PS51318">
    <property type="entry name" value="TAT"/>
    <property type="match status" value="1"/>
</dbReference>
<dbReference type="InterPro" id="IPR006311">
    <property type="entry name" value="TAT_signal"/>
</dbReference>
<dbReference type="GO" id="GO:1904680">
    <property type="term" value="F:peptide transmembrane transporter activity"/>
    <property type="evidence" value="ECO:0007669"/>
    <property type="project" value="TreeGrafter"/>
</dbReference>
<dbReference type="EMBL" id="NCWU01000009">
    <property type="protein sequence ID" value="PAK85307.1"/>
    <property type="molecule type" value="Genomic_DNA"/>
</dbReference>
<dbReference type="EMBL" id="PDEV01000003">
    <property type="protein sequence ID" value="PEN16028.1"/>
    <property type="molecule type" value="Genomic_DNA"/>
</dbReference>
<dbReference type="CDD" id="cd08501">
    <property type="entry name" value="PBP2_Lpqw"/>
    <property type="match status" value="1"/>
</dbReference>
<evidence type="ECO:0000259" key="1">
    <source>
        <dbReference type="Pfam" id="PF00496"/>
    </source>
</evidence>
<dbReference type="Gene3D" id="3.10.105.10">
    <property type="entry name" value="Dipeptide-binding Protein, Domain 3"/>
    <property type="match status" value="1"/>
</dbReference>
<dbReference type="PANTHER" id="PTHR30290">
    <property type="entry name" value="PERIPLASMIC BINDING COMPONENT OF ABC TRANSPORTER"/>
    <property type="match status" value="1"/>
</dbReference>
<reference evidence="2 4" key="1">
    <citation type="submission" date="2017-04" db="EMBL/GenBank/DDBJ databases">
        <title>Kefir bacterial isolates.</title>
        <authorList>
            <person name="Kim Y."/>
            <person name="Blasche S."/>
            <person name="Patil K.R."/>
        </authorList>
    </citation>
    <scope>NUCLEOTIDE SEQUENCE [LARGE SCALE GENOMIC DNA]</scope>
    <source>
        <strain evidence="2 4">OG2-1</strain>
    </source>
</reference>
<proteinExistence type="predicted"/>
<comment type="caution">
    <text evidence="3">The sequence shown here is derived from an EMBL/GenBank/DDBJ whole genome shotgun (WGS) entry which is preliminary data.</text>
</comment>
<protein>
    <submittedName>
        <fullName evidence="3">ABC transporter substrate-binding protein</fullName>
    </submittedName>
</protein>
<evidence type="ECO:0000313" key="4">
    <source>
        <dbReference type="Proteomes" id="UP000216195"/>
    </source>
</evidence>
<keyword evidence="5" id="KW-1185">Reference proteome</keyword>
<dbReference type="Gene3D" id="3.40.190.10">
    <property type="entry name" value="Periplasmic binding protein-like II"/>
    <property type="match status" value="1"/>
</dbReference>
<reference evidence="3" key="2">
    <citation type="submission" date="2017-10" db="EMBL/GenBank/DDBJ databases">
        <title>Kefir isolates.</title>
        <authorList>
            <person name="Kim Y."/>
            <person name="Blasche S."/>
        </authorList>
    </citation>
    <scope>NUCLEOTIDE SEQUENCE [LARGE SCALE GENOMIC DNA]</scope>
    <source>
        <strain evidence="3">OG2-2</strain>
    </source>
</reference>
<dbReference type="InterPro" id="IPR030678">
    <property type="entry name" value="Peptide/Ni-bd"/>
</dbReference>
<dbReference type="PIRSF" id="PIRSF002741">
    <property type="entry name" value="MppA"/>
    <property type="match status" value="1"/>
</dbReference>
<dbReference type="Proteomes" id="UP000216195">
    <property type="component" value="Unassembled WGS sequence"/>
</dbReference>
<sequence>MSISKTPAAFIPHALTRRSLLGVAAAAGTVGVLSACGGGAKDGKTTAPRQGANLKDLYDINAHEVSELKQGGTLRLPVGSMGPDFNPRTTSGNMTDTQTIMSTIHDAGLWTLDFDGTKTLRKEYAQSFTPGKEGEKVIVKIVLNPQAKFNDGTPIDVKALQATWKTQQKANGEYNIVASDIYGYVESVEAEEDNFHVKVTFSKPFYPLNALFTFILHPALEDPKVFNESFVDNLHPEWGCGPFTIKDGGFNSSEKTVTVVPNDKWWGDKPVLEKIIFRQMDEPAKKAAFKNDEIDAAAAGTASAYSEFKAVAGTELHKGVRLHVSGIDVNPRRVKDAAVRKAIFYGLDREALAKIRYQGLPYEEEIPGSMLHMPFSEYYQDAFPKVEGSPKDAIKKVLEDAGYTKDGEFYAKDGQQIHYKIVIFGDDPVDKGMAQTFTRNMKEAGLNIEVDQHPEGDFGRVLGNWEYDITFAGYEANNPDATVATQQFFHSSNSDGIGSPEIDAMIDEMLLIEDDKERNLKCDEIEKKHTAELAFLGCAANGPHYVFTKKGLANYGAFLFKTIDWTKVGWVK</sequence>
<dbReference type="InterPro" id="IPR000914">
    <property type="entry name" value="SBP_5_dom"/>
</dbReference>
<organism evidence="3 5">
    <name type="scientific">Rothia dentocariosa</name>
    <dbReference type="NCBI Taxonomy" id="2047"/>
    <lineage>
        <taxon>Bacteria</taxon>
        <taxon>Bacillati</taxon>
        <taxon>Actinomycetota</taxon>
        <taxon>Actinomycetes</taxon>
        <taxon>Micrococcales</taxon>
        <taxon>Micrococcaceae</taxon>
        <taxon>Rothia</taxon>
    </lineage>
</organism>